<dbReference type="GO" id="GO:0051536">
    <property type="term" value="F:iron-sulfur cluster binding"/>
    <property type="evidence" value="ECO:0007669"/>
    <property type="project" value="InterPro"/>
</dbReference>
<proteinExistence type="predicted"/>
<reference evidence="2 3" key="1">
    <citation type="journal article" date="2007" name="PLoS Genet.">
        <title>Patterns and implications of gene gain and loss in the evolution of Prochlorococcus.</title>
        <authorList>
            <person name="Kettler G.C."/>
            <person name="Martiny A.C."/>
            <person name="Huang K."/>
            <person name="Zucker J."/>
            <person name="Coleman M.L."/>
            <person name="Rodrigue S."/>
            <person name="Chen F."/>
            <person name="Lapidus A."/>
            <person name="Ferriera S."/>
            <person name="Johnson J."/>
            <person name="Steglich C."/>
            <person name="Church G.M."/>
            <person name="Richardson P."/>
            <person name="Chisholm S.W."/>
        </authorList>
    </citation>
    <scope>NUCLEOTIDE SEQUENCE [LARGE SCALE GENOMIC DNA]</scope>
    <source>
        <strain evidence="3">MIT 9211</strain>
    </source>
</reference>
<dbReference type="SMART" id="SM00729">
    <property type="entry name" value="Elp3"/>
    <property type="match status" value="1"/>
</dbReference>
<dbReference type="Pfam" id="PF04055">
    <property type="entry name" value="Radical_SAM"/>
    <property type="match status" value="1"/>
</dbReference>
<dbReference type="HOGENOM" id="CLU_011543_0_1_3"/>
<gene>
    <name evidence="2" type="ordered locus">P9211_16231</name>
</gene>
<sequence length="882" mass="99460">MNHLNQNQFDQLVDVGVHKPAQYMGHELGVKQRIWETNQVHWVLTYPELYEVGASNLGHIILYSILNCVPNQLCDRAYLPEKDLAKRLREKNLPLFAVESRLPLKAFDLLGFSLSYELGATNILEMLDLAGIPLYSKDRHDFELNDLRSPPLIFAGGPTATSNPEPYADFFDFFALGDGEELLPEIGLVFSECKQSNLKRSQALQTLAEVPGVYVPSLYQVEENSGSIQPLHPLTPSTITRRVSTPIPHYGTGLVPNIETVHDRLTIEIRRGCTRGCRFCQPGMLTRPARDVDPEEVINAVEKGMKETGYSDFSLLSLSCSDYLSLPAVGVELRNRLADQNITLQLPSQRVDRFDENIAHIIGGSRKAGLTFAPEAGTQRLRDIVNKGLTDTDLLNGIRKAMETGYRKIKLYFMIGLPGETDNDVIGIAKTCQWLQESCNDIGHLKLNLTISNFTPKPHTPFQWHSVSKSEFIRRQKLLKEQLITLRGLKVNFTDVRISSIEDFLGRGDRKLAPVIEAAWKAGAGMDAWFESQDRAYEAWSLAIKKEGLDQKLRKLELGNWGEAQACTKEDLIRFCSQSLPWDHIDTGIDKSWLIKDLQLALQAIVVDDCSFNACSSCGVCGSELGHNEIAKPPAIPTLKIPQEPPVQKICRVRLCFSKTKPMHLISHLDLVRLIERALRRSQLPISYSGGFHPLPRMQVALALPLGVEALGEWMDIDFCKEVNPTNIKTKLQENLPEGINLSSSELVPVSKKSLSQELKEAIWSFNLKLASEETASLYEINKAVQSIIKSTTLMWRDLDKKGRKRERDFRGELKSLKLKTSVNESNELTLIKHVEVQFHSYITPLGKSIKPEFIKYWLAKYLGKSIEITDLKRNQLILKRC</sequence>
<dbReference type="Proteomes" id="UP000000788">
    <property type="component" value="Chromosome"/>
</dbReference>
<dbReference type="InterPro" id="IPR045784">
    <property type="entry name" value="Radical_SAM_N2"/>
</dbReference>
<dbReference type="PROSITE" id="PS51918">
    <property type="entry name" value="RADICAL_SAM"/>
    <property type="match status" value="1"/>
</dbReference>
<dbReference type="InterPro" id="IPR018768">
    <property type="entry name" value="DUF2344"/>
</dbReference>
<dbReference type="Pfam" id="PF19864">
    <property type="entry name" value="Radical_SAM_N2"/>
    <property type="match status" value="1"/>
</dbReference>
<dbReference type="InterPro" id="IPR058240">
    <property type="entry name" value="rSAM_sf"/>
</dbReference>
<dbReference type="Gene3D" id="3.80.30.20">
    <property type="entry name" value="tm_1862 like domain"/>
    <property type="match status" value="1"/>
</dbReference>
<dbReference type="RefSeq" id="WP_012196175.1">
    <property type="nucleotide sequence ID" value="NC_009976.1"/>
</dbReference>
<dbReference type="eggNOG" id="COG5011">
    <property type="taxonomic scope" value="Bacteria"/>
</dbReference>
<dbReference type="GO" id="GO:0003824">
    <property type="term" value="F:catalytic activity"/>
    <property type="evidence" value="ECO:0007669"/>
    <property type="project" value="InterPro"/>
</dbReference>
<dbReference type="AlphaFoldDB" id="A9BCJ2"/>
<name>A9BCJ2_PROM4</name>
<dbReference type="STRING" id="93059.P9211_16231"/>
<organism evidence="2 3">
    <name type="scientific">Prochlorococcus marinus (strain MIT 9211)</name>
    <dbReference type="NCBI Taxonomy" id="93059"/>
    <lineage>
        <taxon>Bacteria</taxon>
        <taxon>Bacillati</taxon>
        <taxon>Cyanobacteriota</taxon>
        <taxon>Cyanophyceae</taxon>
        <taxon>Synechococcales</taxon>
        <taxon>Prochlorococcaceae</taxon>
        <taxon>Prochlorococcus</taxon>
    </lineage>
</organism>
<evidence type="ECO:0000313" key="2">
    <source>
        <dbReference type="EMBL" id="ABX09554.1"/>
    </source>
</evidence>
<dbReference type="NCBIfam" id="TIGR03936">
    <property type="entry name" value="sam_1_link_chp"/>
    <property type="match status" value="1"/>
</dbReference>
<keyword evidence="3" id="KW-1185">Reference proteome</keyword>
<evidence type="ECO:0000259" key="1">
    <source>
        <dbReference type="PROSITE" id="PS51918"/>
    </source>
</evidence>
<dbReference type="KEGG" id="pmj:P9211_16231"/>
<protein>
    <submittedName>
        <fullName evidence="2">Fe-S oxidoreductase</fullName>
    </submittedName>
</protein>
<dbReference type="eggNOG" id="COG1032">
    <property type="taxonomic scope" value="Bacteria"/>
</dbReference>
<dbReference type="EMBL" id="CP000878">
    <property type="protein sequence ID" value="ABX09554.1"/>
    <property type="molecule type" value="Genomic_DNA"/>
</dbReference>
<dbReference type="NCBIfam" id="TIGR03960">
    <property type="entry name" value="rSAM_fuse_unch"/>
    <property type="match status" value="1"/>
</dbReference>
<dbReference type="Pfam" id="PF10105">
    <property type="entry name" value="DUF2344"/>
    <property type="match status" value="1"/>
</dbReference>
<dbReference type="OrthoDB" id="9806827at2"/>
<feature type="domain" description="Radical SAM core" evidence="1">
    <location>
        <begin position="259"/>
        <end position="490"/>
    </location>
</feature>
<dbReference type="SFLD" id="SFLDS00029">
    <property type="entry name" value="Radical_SAM"/>
    <property type="match status" value="1"/>
</dbReference>
<dbReference type="InterPro" id="IPR006638">
    <property type="entry name" value="Elp3/MiaA/NifB-like_rSAM"/>
</dbReference>
<dbReference type="SFLD" id="SFLDG01082">
    <property type="entry name" value="B12-binding_domain_containing"/>
    <property type="match status" value="1"/>
</dbReference>
<dbReference type="InterPro" id="IPR023404">
    <property type="entry name" value="rSAM_horseshoe"/>
</dbReference>
<dbReference type="InterPro" id="IPR023862">
    <property type="entry name" value="CHP03960_rSAM"/>
</dbReference>
<dbReference type="PANTHER" id="PTHR42731">
    <property type="entry name" value="SLL1084 PROTEIN"/>
    <property type="match status" value="1"/>
</dbReference>
<accession>A9BCJ2</accession>
<dbReference type="InterPro" id="IPR007197">
    <property type="entry name" value="rSAM"/>
</dbReference>
<evidence type="ECO:0000313" key="3">
    <source>
        <dbReference type="Proteomes" id="UP000000788"/>
    </source>
</evidence>
<dbReference type="CDD" id="cd01335">
    <property type="entry name" value="Radical_SAM"/>
    <property type="match status" value="1"/>
</dbReference>
<dbReference type="PANTHER" id="PTHR42731:SF1">
    <property type="entry name" value="RADICAL SAM DOMAIN PROTEIN"/>
    <property type="match status" value="1"/>
</dbReference>
<dbReference type="SUPFAM" id="SSF102114">
    <property type="entry name" value="Radical SAM enzymes"/>
    <property type="match status" value="1"/>
</dbReference>